<dbReference type="KEGG" id="daw:HS1_000966"/>
<keyword evidence="2" id="KW-1185">Reference proteome</keyword>
<gene>
    <name evidence="1" type="ORF">HS1_000966</name>
</gene>
<organism evidence="1 2">
    <name type="scientific">Desulfofervidus auxilii</name>
    <dbReference type="NCBI Taxonomy" id="1621989"/>
    <lineage>
        <taxon>Bacteria</taxon>
        <taxon>Pseudomonadati</taxon>
        <taxon>Thermodesulfobacteriota</taxon>
        <taxon>Candidatus Desulfofervidia</taxon>
        <taxon>Candidatus Desulfofervidales</taxon>
        <taxon>Candidatus Desulfofervidaceae</taxon>
        <taxon>Candidatus Desulfofervidus</taxon>
    </lineage>
</organism>
<protein>
    <submittedName>
        <fullName evidence="1">Uncharacterized protein</fullName>
    </submittedName>
</protein>
<proteinExistence type="predicted"/>
<evidence type="ECO:0000313" key="2">
    <source>
        <dbReference type="Proteomes" id="UP000070560"/>
    </source>
</evidence>
<reference evidence="1 2" key="1">
    <citation type="submission" date="2015-10" db="EMBL/GenBank/DDBJ databases">
        <title>Candidatus Desulfofervidus auxilii, a hydrogenotrophic sulfate-reducing bacterium involved in the thermophilic anaerobic oxidation of methane.</title>
        <authorList>
            <person name="Krukenberg V."/>
            <person name="Richter M."/>
            <person name="Wegener G."/>
        </authorList>
    </citation>
    <scope>NUCLEOTIDE SEQUENCE [LARGE SCALE GENOMIC DNA]</scope>
    <source>
        <strain evidence="1 2">HS1</strain>
    </source>
</reference>
<dbReference type="AlphaFoldDB" id="A0A7U4QK10"/>
<evidence type="ECO:0000313" key="1">
    <source>
        <dbReference type="EMBL" id="AMM40770.1"/>
    </source>
</evidence>
<dbReference type="EMBL" id="CP013015">
    <property type="protein sequence ID" value="AMM40770.1"/>
    <property type="molecule type" value="Genomic_DNA"/>
</dbReference>
<accession>A0A7U4QK10</accession>
<dbReference type="RefSeq" id="WP_066061726.1">
    <property type="nucleotide sequence ID" value="NZ_CP013015.1"/>
</dbReference>
<dbReference type="Proteomes" id="UP000070560">
    <property type="component" value="Chromosome"/>
</dbReference>
<sequence length="123" mass="13840">MERKLYMAKKTLKGKKKIYKPGDFIALSPEKAQPFVEKGSLEEIPVVETIRREIASYGGVIFVKSAVLQENIAFCLKENKNKPPGIITYTEEELASLILKNPTPESLKIIHEVKKTLGGQIIR</sequence>
<name>A0A7U4QK10_DESA2</name>